<dbReference type="PRINTS" id="PR00368">
    <property type="entry name" value="FADPNR"/>
</dbReference>
<evidence type="ECO:0000259" key="8">
    <source>
        <dbReference type="Pfam" id="PF07992"/>
    </source>
</evidence>
<comment type="caution">
    <text evidence="10">The sequence shown here is derived from an EMBL/GenBank/DDBJ whole genome shotgun (WGS) entry which is preliminary data.</text>
</comment>
<feature type="transmembrane region" description="Helical" evidence="6">
    <location>
        <begin position="624"/>
        <end position="646"/>
    </location>
</feature>
<feature type="transmembrane region" description="Helical" evidence="6">
    <location>
        <begin position="558"/>
        <end position="579"/>
    </location>
</feature>
<accession>A0A8J2U1J5</accession>
<evidence type="ECO:0000313" key="11">
    <source>
        <dbReference type="Proteomes" id="UP000619743"/>
    </source>
</evidence>
<evidence type="ECO:0000256" key="5">
    <source>
        <dbReference type="SAM" id="MobiDB-lite"/>
    </source>
</evidence>
<feature type="domain" description="FAD/NAD(P)-binding" evidence="8">
    <location>
        <begin position="42"/>
        <end position="326"/>
    </location>
</feature>
<dbReference type="InterPro" id="IPR016156">
    <property type="entry name" value="FAD/NAD-linked_Rdtase_dimer_sf"/>
</dbReference>
<keyword evidence="4" id="KW-0274">FAD</keyword>
<keyword evidence="6" id="KW-1133">Transmembrane helix</keyword>
<feature type="domain" description="BFD-like [2Fe-2S]-binding" evidence="7">
    <location>
        <begin position="456"/>
        <end position="503"/>
    </location>
</feature>
<dbReference type="InterPro" id="IPR036188">
    <property type="entry name" value="FAD/NAD-bd_sf"/>
</dbReference>
<dbReference type="Gene3D" id="3.50.50.60">
    <property type="entry name" value="FAD/NAD(P)-binding domain"/>
    <property type="match status" value="2"/>
</dbReference>
<dbReference type="Gene3D" id="1.10.10.1100">
    <property type="entry name" value="BFD-like [2Fe-2S]-binding domain"/>
    <property type="match status" value="1"/>
</dbReference>
<evidence type="ECO:0000256" key="3">
    <source>
        <dbReference type="ARBA" id="ARBA00022630"/>
    </source>
</evidence>
<evidence type="ECO:0000256" key="6">
    <source>
        <dbReference type="SAM" id="Phobius"/>
    </source>
</evidence>
<dbReference type="PANTHER" id="PTHR43429">
    <property type="entry name" value="PYRIDINE NUCLEOTIDE-DISULFIDE OXIDOREDUCTASE DOMAIN-CONTAINING"/>
    <property type="match status" value="1"/>
</dbReference>
<protein>
    <submittedName>
        <fullName evidence="10">Nitrite reductase</fullName>
    </submittedName>
</protein>
<dbReference type="PRINTS" id="PR00411">
    <property type="entry name" value="PNDRDTASEI"/>
</dbReference>
<dbReference type="Pfam" id="PF04324">
    <property type="entry name" value="Fer2_BFD"/>
    <property type="match status" value="1"/>
</dbReference>
<comment type="cofactor">
    <cofactor evidence="1">
        <name>FAD</name>
        <dbReference type="ChEBI" id="CHEBI:57692"/>
    </cofactor>
</comment>
<dbReference type="InterPro" id="IPR007419">
    <property type="entry name" value="BFD-like_2Fe2S-bd_dom"/>
</dbReference>
<evidence type="ECO:0000313" key="10">
    <source>
        <dbReference type="EMBL" id="GGA62946.1"/>
    </source>
</evidence>
<dbReference type="SUPFAM" id="SSF51905">
    <property type="entry name" value="FAD/NAD(P)-binding domain"/>
    <property type="match status" value="1"/>
</dbReference>
<dbReference type="PANTHER" id="PTHR43429:SF3">
    <property type="entry name" value="NITRITE REDUCTASE [NAD(P)H]"/>
    <property type="match status" value="1"/>
</dbReference>
<organism evidence="10 11">
    <name type="scientific">Neiella marina</name>
    <dbReference type="NCBI Taxonomy" id="508461"/>
    <lineage>
        <taxon>Bacteria</taxon>
        <taxon>Pseudomonadati</taxon>
        <taxon>Pseudomonadota</taxon>
        <taxon>Gammaproteobacteria</taxon>
        <taxon>Alteromonadales</taxon>
        <taxon>Echinimonadaceae</taxon>
        <taxon>Neiella</taxon>
    </lineage>
</organism>
<keyword evidence="6" id="KW-0472">Membrane</keyword>
<dbReference type="Pfam" id="PF07992">
    <property type="entry name" value="Pyr_redox_2"/>
    <property type="match status" value="1"/>
</dbReference>
<dbReference type="GO" id="GO:0016491">
    <property type="term" value="F:oxidoreductase activity"/>
    <property type="evidence" value="ECO:0007669"/>
    <property type="project" value="InterPro"/>
</dbReference>
<feature type="domain" description="NADH-rubredoxin oxidoreductase C-terminal" evidence="9">
    <location>
        <begin position="353"/>
        <end position="422"/>
    </location>
</feature>
<keyword evidence="6" id="KW-0812">Transmembrane</keyword>
<dbReference type="RefSeq" id="WP_087504040.1">
    <property type="nucleotide sequence ID" value="NZ_BMDX01000001.1"/>
</dbReference>
<evidence type="ECO:0000259" key="7">
    <source>
        <dbReference type="Pfam" id="PF04324"/>
    </source>
</evidence>
<feature type="transmembrane region" description="Helical" evidence="6">
    <location>
        <begin position="518"/>
        <end position="538"/>
    </location>
</feature>
<gene>
    <name evidence="10" type="primary">nirB</name>
    <name evidence="10" type="ORF">GCM10011369_00280</name>
</gene>
<feature type="region of interest" description="Disordered" evidence="5">
    <location>
        <begin position="1"/>
        <end position="21"/>
    </location>
</feature>
<keyword evidence="11" id="KW-1185">Reference proteome</keyword>
<dbReference type="OrthoDB" id="9768666at2"/>
<evidence type="ECO:0000256" key="1">
    <source>
        <dbReference type="ARBA" id="ARBA00001974"/>
    </source>
</evidence>
<dbReference type="AlphaFoldDB" id="A0A8J2U1J5"/>
<dbReference type="Gene3D" id="3.30.390.30">
    <property type="match status" value="1"/>
</dbReference>
<dbReference type="InterPro" id="IPR050260">
    <property type="entry name" value="FAD-bd_OxRdtase"/>
</dbReference>
<keyword evidence="3" id="KW-0285">Flavoprotein</keyword>
<dbReference type="Pfam" id="PF18267">
    <property type="entry name" value="Rubredoxin_C"/>
    <property type="match status" value="1"/>
</dbReference>
<evidence type="ECO:0000259" key="9">
    <source>
        <dbReference type="Pfam" id="PF18267"/>
    </source>
</evidence>
<name>A0A8J2U1J5_9GAMM</name>
<dbReference type="EMBL" id="BMDX01000001">
    <property type="protein sequence ID" value="GGA62946.1"/>
    <property type="molecule type" value="Genomic_DNA"/>
</dbReference>
<evidence type="ECO:0000256" key="2">
    <source>
        <dbReference type="ARBA" id="ARBA00006442"/>
    </source>
</evidence>
<dbReference type="InterPro" id="IPR023753">
    <property type="entry name" value="FAD/NAD-binding_dom"/>
</dbReference>
<proteinExistence type="inferred from homology"/>
<dbReference type="Proteomes" id="UP000619743">
    <property type="component" value="Unassembled WGS sequence"/>
</dbReference>
<feature type="transmembrane region" description="Helical" evidence="6">
    <location>
        <begin position="591"/>
        <end position="612"/>
    </location>
</feature>
<reference evidence="11" key="1">
    <citation type="journal article" date="2019" name="Int. J. Syst. Evol. Microbiol.">
        <title>The Global Catalogue of Microorganisms (GCM) 10K type strain sequencing project: providing services to taxonomists for standard genome sequencing and annotation.</title>
        <authorList>
            <consortium name="The Broad Institute Genomics Platform"/>
            <consortium name="The Broad Institute Genome Sequencing Center for Infectious Disease"/>
            <person name="Wu L."/>
            <person name="Ma J."/>
        </authorList>
    </citation>
    <scope>NUCLEOTIDE SEQUENCE [LARGE SCALE GENOMIC DNA]</scope>
    <source>
        <strain evidence="11">CGMCC 1.10130</strain>
    </source>
</reference>
<feature type="transmembrane region" description="Helical" evidence="6">
    <location>
        <begin position="667"/>
        <end position="685"/>
    </location>
</feature>
<sequence>MTDVASPKAAHLATPDHPKAGSVETKEAIGVYDPMSAQMARRVLVIGSGPAGVRFAHEMLKREPNAELTLFGNEPYAPYNRVLLSALLSGDASYHDIQTSLPDQEKHVGFRQLVATITHIDPEQKVVTDNQGVRYNYDQLVIATGSRPHIPNIPGVQQAGVYTFRNLKDAEALSARVSRCRHVVVVGGGLLGLEAARGMLKFNTKVTLVQQATRLMNRQLDDTAAQQLRRKVEDLGINVVTESGVRVIHGEEGRVVGVTTRTGEQIDCDTVLLCTGVSPNTRLAIHANLKVARAIVVNDQLQTSNPNIYAIGECSEHQGQVYGLVNPGFEQAAIAADVISGGASAYLGSLEVSRLKVVGEQVCSMGEVAELPSRPFLSELVYRNKSQGIYRKLVIDKGKLIGAIGIGEWPESRRIQEAFKQQRTISKWQQLWFRLGGKLWSESDTDDVKAWPADAMVCQCNGITQGQLVEAVANGADSIGALQATTSAGTVCGSCKPLLSQLIGSNEPAAKEKGWQTLMVMSLIAVLVVFAMSLMPALTVADSVLERGWFEGIWNDKFWKQVTGFTLLGLSVIGLLMSLRKRLGWTKMGDFAYWRLLHGVLGAACAGLLIAHTGFHLGANLNQLLMLNFLAVLVFGASAGAVVAISHQFNPMKSAAIRKFWTWLHTLVTWPLPILLSIHILTVYYF</sequence>
<comment type="similarity">
    <text evidence="2">Belongs to the FAD-dependent oxidoreductase family.</text>
</comment>
<evidence type="ECO:0000256" key="4">
    <source>
        <dbReference type="ARBA" id="ARBA00022827"/>
    </source>
</evidence>
<dbReference type="InterPro" id="IPR041575">
    <property type="entry name" value="Rubredoxin_C"/>
</dbReference>
<dbReference type="InterPro" id="IPR041854">
    <property type="entry name" value="BFD-like_2Fe2S-bd_dom_sf"/>
</dbReference>